<proteinExistence type="predicted"/>
<organism evidence="6 7">
    <name type="scientific">Carya illinoinensis</name>
    <name type="common">Pecan</name>
    <dbReference type="NCBI Taxonomy" id="32201"/>
    <lineage>
        <taxon>Eukaryota</taxon>
        <taxon>Viridiplantae</taxon>
        <taxon>Streptophyta</taxon>
        <taxon>Embryophyta</taxon>
        <taxon>Tracheophyta</taxon>
        <taxon>Spermatophyta</taxon>
        <taxon>Magnoliopsida</taxon>
        <taxon>eudicotyledons</taxon>
        <taxon>Gunneridae</taxon>
        <taxon>Pentapetalae</taxon>
        <taxon>rosids</taxon>
        <taxon>fabids</taxon>
        <taxon>Fagales</taxon>
        <taxon>Juglandaceae</taxon>
        <taxon>Carya</taxon>
    </lineage>
</organism>
<evidence type="ECO:0000256" key="3">
    <source>
        <dbReference type="ARBA" id="ARBA00022771"/>
    </source>
</evidence>
<dbReference type="InterPro" id="IPR004146">
    <property type="entry name" value="DC1"/>
</dbReference>
<sequence length="452" mass="52371">MEHEYLIHEHPLIFHEAEKKDGAMVFCKACKKRIWDFQFHYSCEECNFYFHKSCAEQPRELEHPLHPKHRLNLSPVEWSLGKCGGCSGELWGYNYQCSLCDFKLHLKCAALPLSIESKIHVHSLNLVQRAVSFNCDACRKEGVGMFYLCIACPFLVHLDCAFLPLMVKHIRHKHPLNLTYSVQFNQSDHNQICLLCVEKVDTNYRVYYCSNCDFVAHLNCAVDERNRDETFERELQDKDPFESAIVRQSSNLDEYTDALPYFVKKIKLGEDKTEIAVEIKHFSHEHDLELTEEFEANEKCDACVRHIFPPFYSCAQCRFFLHKSCAELPRKKRHSLHQHPLILLPQASYSGGFFQCLACNIPCNGFTYYCGRCGFNLDVQCGSLSDIFIHDGHEHRLILSSGYADCSSCGRWGKIFRCANCEFALDFICSTLPHRISVFLLILNAFLETFHI</sequence>
<dbReference type="GO" id="GO:0008270">
    <property type="term" value="F:zinc ion binding"/>
    <property type="evidence" value="ECO:0007669"/>
    <property type="project" value="UniProtKB-KW"/>
</dbReference>
<evidence type="ECO:0000313" key="7">
    <source>
        <dbReference type="Proteomes" id="UP000811246"/>
    </source>
</evidence>
<dbReference type="Proteomes" id="UP000811246">
    <property type="component" value="Chromosome 10"/>
</dbReference>
<keyword evidence="2" id="KW-0677">Repeat</keyword>
<feature type="domain" description="Phorbol-ester/DAG-type" evidence="5">
    <location>
        <begin position="68"/>
        <end position="116"/>
    </location>
</feature>
<dbReference type="SMART" id="SM00249">
    <property type="entry name" value="PHD"/>
    <property type="match status" value="3"/>
</dbReference>
<dbReference type="SMART" id="SM00109">
    <property type="entry name" value="C1"/>
    <property type="match status" value="3"/>
</dbReference>
<dbReference type="PANTHER" id="PTHR32410:SF163">
    <property type="entry name" value="DC1 DOMAIN-CONTAINING PROTEIN"/>
    <property type="match status" value="1"/>
</dbReference>
<dbReference type="PROSITE" id="PS50081">
    <property type="entry name" value="ZF_DAG_PE_2"/>
    <property type="match status" value="2"/>
</dbReference>
<keyword evidence="4" id="KW-0862">Zinc</keyword>
<evidence type="ECO:0000313" key="6">
    <source>
        <dbReference type="EMBL" id="KAG6692612.1"/>
    </source>
</evidence>
<accession>A0A922DYV7</accession>
<protein>
    <recommendedName>
        <fullName evidence="5">Phorbol-ester/DAG-type domain-containing protein</fullName>
    </recommendedName>
</protein>
<dbReference type="InterPro" id="IPR001965">
    <property type="entry name" value="Znf_PHD"/>
</dbReference>
<reference evidence="6" key="1">
    <citation type="submission" date="2021-01" db="EMBL/GenBank/DDBJ databases">
        <authorList>
            <person name="Lovell J.T."/>
            <person name="Bentley N."/>
            <person name="Bhattarai G."/>
            <person name="Jenkins J.W."/>
            <person name="Sreedasyam A."/>
            <person name="Alarcon Y."/>
            <person name="Bock C."/>
            <person name="Boston L."/>
            <person name="Carlson J."/>
            <person name="Cervantes K."/>
            <person name="Clermont K."/>
            <person name="Krom N."/>
            <person name="Kubenka K."/>
            <person name="Mamidi S."/>
            <person name="Mattison C."/>
            <person name="Monteros M."/>
            <person name="Pisani C."/>
            <person name="Plott C."/>
            <person name="Rajasekar S."/>
            <person name="Rhein H.S."/>
            <person name="Rohla C."/>
            <person name="Song M."/>
            <person name="Hilaire R.S."/>
            <person name="Shu S."/>
            <person name="Wells L."/>
            <person name="Wang X."/>
            <person name="Webber J."/>
            <person name="Heerema R.J."/>
            <person name="Klein P."/>
            <person name="Conner P."/>
            <person name="Grauke L."/>
            <person name="Grimwood J."/>
            <person name="Schmutz J."/>
            <person name="Randall J.J."/>
        </authorList>
    </citation>
    <scope>NUCLEOTIDE SEQUENCE</scope>
    <source>
        <tissue evidence="6">Leaf</tissue>
    </source>
</reference>
<dbReference type="InterPro" id="IPR002219">
    <property type="entry name" value="PKC_DAG/PE"/>
</dbReference>
<keyword evidence="3" id="KW-0863">Zinc-finger</keyword>
<comment type="caution">
    <text evidence="6">The sequence shown here is derived from an EMBL/GenBank/DDBJ whole genome shotgun (WGS) entry which is preliminary data.</text>
</comment>
<dbReference type="InterPro" id="IPR053192">
    <property type="entry name" value="Vacuole_Formation_Reg"/>
</dbReference>
<evidence type="ECO:0000256" key="4">
    <source>
        <dbReference type="ARBA" id="ARBA00022833"/>
    </source>
</evidence>
<keyword evidence="1" id="KW-0479">Metal-binding</keyword>
<dbReference type="EMBL" id="CM031834">
    <property type="protein sequence ID" value="KAG6692612.1"/>
    <property type="molecule type" value="Genomic_DNA"/>
</dbReference>
<evidence type="ECO:0000256" key="2">
    <source>
        <dbReference type="ARBA" id="ARBA00022737"/>
    </source>
</evidence>
<evidence type="ECO:0000256" key="1">
    <source>
        <dbReference type="ARBA" id="ARBA00022723"/>
    </source>
</evidence>
<evidence type="ECO:0000259" key="5">
    <source>
        <dbReference type="PROSITE" id="PS50081"/>
    </source>
</evidence>
<gene>
    <name evidence="6" type="ORF">I3842_10G123400</name>
</gene>
<dbReference type="PANTHER" id="PTHR32410">
    <property type="entry name" value="CYSTEINE/HISTIDINE-RICH C1 DOMAIN FAMILY PROTEIN"/>
    <property type="match status" value="1"/>
</dbReference>
<name>A0A922DYV7_CARIL</name>
<feature type="domain" description="Phorbol-ester/DAG-type" evidence="5">
    <location>
        <begin position="9"/>
        <end position="62"/>
    </location>
</feature>
<dbReference type="AlphaFoldDB" id="A0A922DYV7"/>
<dbReference type="Pfam" id="PF03107">
    <property type="entry name" value="C1_2"/>
    <property type="match status" value="6"/>
</dbReference>